<protein>
    <submittedName>
        <fullName evidence="2">Uncharacterized protein</fullName>
    </submittedName>
</protein>
<dbReference type="AlphaFoldDB" id="A0A8C8UIA8"/>
<accession>A0A8C8UIA8</accession>
<evidence type="ECO:0000313" key="3">
    <source>
        <dbReference type="Proteomes" id="UP000694547"/>
    </source>
</evidence>
<keyword evidence="3" id="KW-1185">Reference proteome</keyword>
<proteinExistence type="predicted"/>
<reference evidence="2 3" key="1">
    <citation type="submission" date="2018-10" db="EMBL/GenBank/DDBJ databases">
        <title>Improved assembly of the deer mouse Peromyscus maniculatus genome.</title>
        <authorList>
            <person name="Lassance J.-M."/>
            <person name="Hoekstra H.E."/>
        </authorList>
    </citation>
    <scope>NUCLEOTIDE SEQUENCE [LARGE SCALE GENOMIC DNA]</scope>
</reference>
<reference evidence="2" key="2">
    <citation type="submission" date="2025-08" db="UniProtKB">
        <authorList>
            <consortium name="Ensembl"/>
        </authorList>
    </citation>
    <scope>IDENTIFICATION</scope>
</reference>
<reference evidence="2" key="3">
    <citation type="submission" date="2025-09" db="UniProtKB">
        <authorList>
            <consortium name="Ensembl"/>
        </authorList>
    </citation>
    <scope>IDENTIFICATION</scope>
</reference>
<dbReference type="Proteomes" id="UP000694547">
    <property type="component" value="Chromosome 12"/>
</dbReference>
<organism evidence="2 3">
    <name type="scientific">Peromyscus maniculatus bairdii</name>
    <name type="common">Prairie deer mouse</name>
    <dbReference type="NCBI Taxonomy" id="230844"/>
    <lineage>
        <taxon>Eukaryota</taxon>
        <taxon>Metazoa</taxon>
        <taxon>Chordata</taxon>
        <taxon>Craniata</taxon>
        <taxon>Vertebrata</taxon>
        <taxon>Euteleostomi</taxon>
        <taxon>Mammalia</taxon>
        <taxon>Eutheria</taxon>
        <taxon>Euarchontoglires</taxon>
        <taxon>Glires</taxon>
        <taxon>Rodentia</taxon>
        <taxon>Myomorpha</taxon>
        <taxon>Muroidea</taxon>
        <taxon>Cricetidae</taxon>
        <taxon>Neotominae</taxon>
        <taxon>Peromyscus</taxon>
    </lineage>
</organism>
<dbReference type="Ensembl" id="ENSPEMT00000039120.1">
    <property type="protein sequence ID" value="ENSPEMP00000029727.1"/>
    <property type="gene ID" value="ENSPEMG00000025031.1"/>
</dbReference>
<sequence length="75" mass="8080">MGDMKLVASSHMSKTSHGVDPSRVSSMPLTEAPAFILPPRNLCIKEGATAKFEGRVRSVRPSCSTQSSEMSDRIS</sequence>
<name>A0A8C8UIA8_PERMB</name>
<feature type="region of interest" description="Disordered" evidence="1">
    <location>
        <begin position="1"/>
        <end position="25"/>
    </location>
</feature>
<evidence type="ECO:0000313" key="2">
    <source>
        <dbReference type="Ensembl" id="ENSPEMP00000029727.1"/>
    </source>
</evidence>
<evidence type="ECO:0000256" key="1">
    <source>
        <dbReference type="SAM" id="MobiDB-lite"/>
    </source>
</evidence>
<dbReference type="GeneTree" id="ENSGT00950000183570"/>